<feature type="domain" description="DUF1023" evidence="1">
    <location>
        <begin position="36"/>
        <end position="198"/>
    </location>
</feature>
<accession>A0A3L8PKD0</accession>
<proteinExistence type="predicted"/>
<name>A0A3L8PKD0_9ACTN</name>
<keyword evidence="3" id="KW-1185">Reference proteome</keyword>
<dbReference type="InterPro" id="IPR029058">
    <property type="entry name" value="AB_hydrolase_fold"/>
</dbReference>
<sequence length="273" mass="29156">MTASHPASTPAPLRYSLEPGGGCSVLASDGGPGGRRIVEAFGDLAMADHIAVIVPGNGHHLSNYYTERGPVGPRARGQRVLREMQRVDPGARAAVVVWIGYHTPQDLIRAASNAPAHAGAADLARLTHYLPSTAHITLIGHSYGATVCGLALSSARAEDVVALGSPGMGVWRRDELNDRTRLWAGHATSDWIRFFPRVRLGSLGLGRSPLHPELGAIRFDTGSATGHCGYYRENSESLRNIARIAVGRHDEVTRPGAGPVTRHPHRMMEVTAV</sequence>
<comment type="caution">
    <text evidence="2">The sequence shown here is derived from an EMBL/GenBank/DDBJ whole genome shotgun (WGS) entry which is preliminary data.</text>
</comment>
<dbReference type="AlphaFoldDB" id="A0A3L8PKD0"/>
<dbReference type="OrthoDB" id="3259161at2"/>
<dbReference type="InterPro" id="IPR010427">
    <property type="entry name" value="DUF1023"/>
</dbReference>
<dbReference type="EMBL" id="RDBF01000006">
    <property type="protein sequence ID" value="RLV55835.1"/>
    <property type="molecule type" value="Genomic_DNA"/>
</dbReference>
<evidence type="ECO:0000313" key="3">
    <source>
        <dbReference type="Proteomes" id="UP000282515"/>
    </source>
</evidence>
<dbReference type="Gene3D" id="3.40.50.1820">
    <property type="entry name" value="alpha/beta hydrolase"/>
    <property type="match status" value="1"/>
</dbReference>
<gene>
    <name evidence="2" type="ORF">D9V41_09995</name>
</gene>
<organism evidence="2 3">
    <name type="scientific">Aeromicrobium phragmitis</name>
    <dbReference type="NCBI Taxonomy" id="2478914"/>
    <lineage>
        <taxon>Bacteria</taxon>
        <taxon>Bacillati</taxon>
        <taxon>Actinomycetota</taxon>
        <taxon>Actinomycetes</taxon>
        <taxon>Propionibacteriales</taxon>
        <taxon>Nocardioidaceae</taxon>
        <taxon>Aeromicrobium</taxon>
    </lineage>
</organism>
<dbReference type="SUPFAM" id="SSF53474">
    <property type="entry name" value="alpha/beta-Hydrolases"/>
    <property type="match status" value="1"/>
</dbReference>
<dbReference type="Proteomes" id="UP000282515">
    <property type="component" value="Unassembled WGS sequence"/>
</dbReference>
<evidence type="ECO:0000313" key="2">
    <source>
        <dbReference type="EMBL" id="RLV55835.1"/>
    </source>
</evidence>
<reference evidence="2 3" key="1">
    <citation type="submission" date="2018-10" db="EMBL/GenBank/DDBJ databases">
        <title>Aeromicrobium sp. 9W16Y-2 whole genome shotgun sequence.</title>
        <authorList>
            <person name="Li F."/>
        </authorList>
    </citation>
    <scope>NUCLEOTIDE SEQUENCE [LARGE SCALE GENOMIC DNA]</scope>
    <source>
        <strain evidence="2 3">9W16Y-2</strain>
    </source>
</reference>
<evidence type="ECO:0000259" key="1">
    <source>
        <dbReference type="Pfam" id="PF06259"/>
    </source>
</evidence>
<dbReference type="Pfam" id="PF06259">
    <property type="entry name" value="Abhydrolase_8"/>
    <property type="match status" value="1"/>
</dbReference>
<protein>
    <recommendedName>
        <fullName evidence="1">DUF1023 domain-containing protein</fullName>
    </recommendedName>
</protein>